<name>A0ABW4YL15_9BACL</name>
<dbReference type="InterPro" id="IPR009711">
    <property type="entry name" value="UPF0473"/>
</dbReference>
<proteinExistence type="predicted"/>
<evidence type="ECO:0000313" key="1">
    <source>
        <dbReference type="EMBL" id="MFD2116422.1"/>
    </source>
</evidence>
<protein>
    <submittedName>
        <fullName evidence="1">DUF1292 domain-containing protein</fullName>
    </submittedName>
</protein>
<comment type="caution">
    <text evidence="1">The sequence shown here is derived from an EMBL/GenBank/DDBJ whole genome shotgun (WGS) entry which is preliminary data.</text>
</comment>
<dbReference type="RefSeq" id="WP_377772572.1">
    <property type="nucleotide sequence ID" value="NZ_JBHUHO010000030.1"/>
</dbReference>
<keyword evidence="2" id="KW-1185">Reference proteome</keyword>
<reference evidence="2" key="1">
    <citation type="journal article" date="2019" name="Int. J. Syst. Evol. Microbiol.">
        <title>The Global Catalogue of Microorganisms (GCM) 10K type strain sequencing project: providing services to taxonomists for standard genome sequencing and annotation.</title>
        <authorList>
            <consortium name="The Broad Institute Genomics Platform"/>
            <consortium name="The Broad Institute Genome Sequencing Center for Infectious Disease"/>
            <person name="Wu L."/>
            <person name="Ma J."/>
        </authorList>
    </citation>
    <scope>NUCLEOTIDE SEQUENCE [LARGE SCALE GENOMIC DNA]</scope>
    <source>
        <strain evidence="2">GH52</strain>
    </source>
</reference>
<accession>A0ABW4YL15</accession>
<dbReference type="Proteomes" id="UP001597362">
    <property type="component" value="Unassembled WGS sequence"/>
</dbReference>
<sequence>MSDHNEPVELLHRIIDEYGSSIELTGEQGELLQYTVVQEFKQKGQSYVALQTKEMKKQHEVDFFKVIEHQGELEIVTIDDDDEWEFVSETYDDIIFTQMKFPD</sequence>
<evidence type="ECO:0000313" key="2">
    <source>
        <dbReference type="Proteomes" id="UP001597362"/>
    </source>
</evidence>
<dbReference type="Pfam" id="PF06949">
    <property type="entry name" value="DUF1292"/>
    <property type="match status" value="1"/>
</dbReference>
<organism evidence="1 2">
    <name type="scientific">Paenibacillus yanchengensis</name>
    <dbReference type="NCBI Taxonomy" id="2035833"/>
    <lineage>
        <taxon>Bacteria</taxon>
        <taxon>Bacillati</taxon>
        <taxon>Bacillota</taxon>
        <taxon>Bacilli</taxon>
        <taxon>Bacillales</taxon>
        <taxon>Paenibacillaceae</taxon>
        <taxon>Paenibacillus</taxon>
    </lineage>
</organism>
<dbReference type="EMBL" id="JBHUHO010000030">
    <property type="protein sequence ID" value="MFD2116422.1"/>
    <property type="molecule type" value="Genomic_DNA"/>
</dbReference>
<gene>
    <name evidence="1" type="ORF">ACFSJH_11885</name>
</gene>